<dbReference type="Proteomes" id="UP000276133">
    <property type="component" value="Unassembled WGS sequence"/>
</dbReference>
<gene>
    <name evidence="1" type="ORF">BpHYR1_017102</name>
</gene>
<name>A0A3M7RTQ2_BRAPC</name>
<dbReference type="AlphaFoldDB" id="A0A3M7RTQ2"/>
<proteinExistence type="predicted"/>
<evidence type="ECO:0000313" key="2">
    <source>
        <dbReference type="Proteomes" id="UP000276133"/>
    </source>
</evidence>
<reference evidence="1 2" key="1">
    <citation type="journal article" date="2018" name="Sci. Rep.">
        <title>Genomic signatures of local adaptation to the degree of environmental predictability in rotifers.</title>
        <authorList>
            <person name="Franch-Gras L."/>
            <person name="Hahn C."/>
            <person name="Garcia-Roger E.M."/>
            <person name="Carmona M.J."/>
            <person name="Serra M."/>
            <person name="Gomez A."/>
        </authorList>
    </citation>
    <scope>NUCLEOTIDE SEQUENCE [LARGE SCALE GENOMIC DNA]</scope>
    <source>
        <strain evidence="1">HYR1</strain>
    </source>
</reference>
<sequence>MLNLNLHIYLIRNPVTNSQIKLKQICSIAQFKQIDTKKQTSFNRNILDSLQLIKLLHHYFVFISRQSLGDKSTLNTDMFKSHGQIEIKINRKLNIYFTIKLFNIQYSIK</sequence>
<comment type="caution">
    <text evidence="1">The sequence shown here is derived from an EMBL/GenBank/DDBJ whole genome shotgun (WGS) entry which is preliminary data.</text>
</comment>
<keyword evidence="2" id="KW-1185">Reference proteome</keyword>
<organism evidence="1 2">
    <name type="scientific">Brachionus plicatilis</name>
    <name type="common">Marine rotifer</name>
    <name type="synonym">Brachionus muelleri</name>
    <dbReference type="NCBI Taxonomy" id="10195"/>
    <lineage>
        <taxon>Eukaryota</taxon>
        <taxon>Metazoa</taxon>
        <taxon>Spiralia</taxon>
        <taxon>Gnathifera</taxon>
        <taxon>Rotifera</taxon>
        <taxon>Eurotatoria</taxon>
        <taxon>Monogononta</taxon>
        <taxon>Pseudotrocha</taxon>
        <taxon>Ploima</taxon>
        <taxon>Brachionidae</taxon>
        <taxon>Brachionus</taxon>
    </lineage>
</organism>
<dbReference type="EMBL" id="REGN01002631">
    <property type="protein sequence ID" value="RNA26954.1"/>
    <property type="molecule type" value="Genomic_DNA"/>
</dbReference>
<protein>
    <submittedName>
        <fullName evidence="1">Uncharacterized protein</fullName>
    </submittedName>
</protein>
<accession>A0A3M7RTQ2</accession>
<evidence type="ECO:0000313" key="1">
    <source>
        <dbReference type="EMBL" id="RNA26954.1"/>
    </source>
</evidence>